<dbReference type="Proteomes" id="UP000323300">
    <property type="component" value="Unassembled WGS sequence"/>
</dbReference>
<proteinExistence type="predicted"/>
<feature type="compositionally biased region" description="Basic and acidic residues" evidence="1">
    <location>
        <begin position="46"/>
        <end position="56"/>
    </location>
</feature>
<gene>
    <name evidence="2" type="ORF">SAMN04488498_108217</name>
</gene>
<accession>A0A1I4ASR4</accession>
<protein>
    <recommendedName>
        <fullName evidence="4">Fibronectin attachment protein</fullName>
    </recommendedName>
</protein>
<evidence type="ECO:0000256" key="1">
    <source>
        <dbReference type="SAM" id="MobiDB-lite"/>
    </source>
</evidence>
<feature type="compositionally biased region" description="Pro residues" evidence="1">
    <location>
        <begin position="62"/>
        <end position="73"/>
    </location>
</feature>
<keyword evidence="3" id="KW-1185">Reference proteome</keyword>
<sequence>MNSGMNAAGSGHERRASRWLLLAFAAIAFGLPAFATPAWSLSEIKREQAPAPKGEEAVEQEPLPPVDGVPLPDPIQNTPRADEPTPDDQTEPGEATPDNANPEGTPGDNSARHTVDPGAPLPEVVYDLQKLPEPVRRMRQLIVDAAQKGDIEALRPLIGSGESITQLSLGGLEGDPVEFLRELSGDKEGQEILAILEEVLNAGYVHLDAGTPNELYVWPYFFAIPLDKLDARQRVELFKIVTAGDYEDMKTYGAYIFYRVGITPDGRWSFFVAGD</sequence>
<dbReference type="EMBL" id="FOSL01000008">
    <property type="protein sequence ID" value="SFK58686.1"/>
    <property type="molecule type" value="Genomic_DNA"/>
</dbReference>
<evidence type="ECO:0008006" key="4">
    <source>
        <dbReference type="Google" id="ProtNLM"/>
    </source>
</evidence>
<dbReference type="AlphaFoldDB" id="A0A1I4ASR4"/>
<evidence type="ECO:0000313" key="2">
    <source>
        <dbReference type="EMBL" id="SFK58686.1"/>
    </source>
</evidence>
<evidence type="ECO:0000313" key="3">
    <source>
        <dbReference type="Proteomes" id="UP000323300"/>
    </source>
</evidence>
<reference evidence="2 3" key="1">
    <citation type="submission" date="2016-10" db="EMBL/GenBank/DDBJ databases">
        <authorList>
            <person name="Varghese N."/>
            <person name="Submissions S."/>
        </authorList>
    </citation>
    <scope>NUCLEOTIDE SEQUENCE [LARGE SCALE GENOMIC DNA]</scope>
    <source>
        <strain evidence="2 3">DSM 21822</strain>
    </source>
</reference>
<name>A0A1I4ASR4_9HYPH</name>
<organism evidence="2 3">
    <name type="scientific">Neomesorhizobium albiziae</name>
    <dbReference type="NCBI Taxonomy" id="335020"/>
    <lineage>
        <taxon>Bacteria</taxon>
        <taxon>Pseudomonadati</taxon>
        <taxon>Pseudomonadota</taxon>
        <taxon>Alphaproteobacteria</taxon>
        <taxon>Hyphomicrobiales</taxon>
        <taxon>Phyllobacteriaceae</taxon>
        <taxon>Neomesorhizobium</taxon>
    </lineage>
</organism>
<feature type="region of interest" description="Disordered" evidence="1">
    <location>
        <begin position="46"/>
        <end position="119"/>
    </location>
</feature>